<dbReference type="PANTHER" id="PTHR24543:SF325">
    <property type="entry name" value="F5_8 TYPE C DOMAIN-CONTAINING PROTEIN"/>
    <property type="match status" value="1"/>
</dbReference>
<dbReference type="EnsemblMetazoa" id="BGLB025038-RA">
    <property type="protein sequence ID" value="BGLB025038-PA"/>
    <property type="gene ID" value="BGLB025038"/>
</dbReference>
<feature type="domain" description="F5/8 type C" evidence="1">
    <location>
        <begin position="1"/>
        <end position="132"/>
    </location>
</feature>
<gene>
    <name evidence="2" type="primary">106071092</name>
</gene>
<dbReference type="PANTHER" id="PTHR24543">
    <property type="entry name" value="MULTICOPPER OXIDASE-RELATED"/>
    <property type="match status" value="1"/>
</dbReference>
<proteinExistence type="predicted"/>
<accession>A0A2C9KYV1</accession>
<dbReference type="AlphaFoldDB" id="A0A2C9KYV1"/>
<evidence type="ECO:0000313" key="2">
    <source>
        <dbReference type="EnsemblMetazoa" id="BGLB025038-PA"/>
    </source>
</evidence>
<reference evidence="2" key="1">
    <citation type="submission" date="2020-05" db="UniProtKB">
        <authorList>
            <consortium name="EnsemblMetazoa"/>
        </authorList>
    </citation>
    <scope>IDENTIFICATION</scope>
    <source>
        <strain evidence="2">BB02</strain>
    </source>
</reference>
<dbReference type="InterPro" id="IPR000421">
    <property type="entry name" value="FA58C"/>
</dbReference>
<dbReference type="InterPro" id="IPR008979">
    <property type="entry name" value="Galactose-bd-like_sf"/>
</dbReference>
<evidence type="ECO:0000259" key="1">
    <source>
        <dbReference type="PROSITE" id="PS50022"/>
    </source>
</evidence>
<dbReference type="KEGG" id="bgt:106071092"/>
<dbReference type="Pfam" id="PF00754">
    <property type="entry name" value="F5_F8_type_C"/>
    <property type="match status" value="1"/>
</dbReference>
<dbReference type="VEuPathDB" id="VectorBase:BGLAX_028220"/>
<name>A0A2C9KYV1_BIOGL</name>
<protein>
    <recommendedName>
        <fullName evidence="1">F5/8 type C domain-containing protein</fullName>
    </recommendedName>
</protein>
<dbReference type="STRING" id="6526.A0A2C9KYV1"/>
<organism evidence="2 3">
    <name type="scientific">Biomphalaria glabrata</name>
    <name type="common">Bloodfluke planorb</name>
    <name type="synonym">Freshwater snail</name>
    <dbReference type="NCBI Taxonomy" id="6526"/>
    <lineage>
        <taxon>Eukaryota</taxon>
        <taxon>Metazoa</taxon>
        <taxon>Spiralia</taxon>
        <taxon>Lophotrochozoa</taxon>
        <taxon>Mollusca</taxon>
        <taxon>Gastropoda</taxon>
        <taxon>Heterobranchia</taxon>
        <taxon>Euthyneura</taxon>
        <taxon>Panpulmonata</taxon>
        <taxon>Hygrophila</taxon>
        <taxon>Lymnaeoidea</taxon>
        <taxon>Planorbidae</taxon>
        <taxon>Biomphalaria</taxon>
    </lineage>
</organism>
<dbReference type="VEuPathDB" id="VectorBase:BGLB025038"/>
<dbReference type="Proteomes" id="UP000076420">
    <property type="component" value="Unassembled WGS sequence"/>
</dbReference>
<dbReference type="Gene3D" id="2.60.120.260">
    <property type="entry name" value="Galactose-binding domain-like"/>
    <property type="match status" value="1"/>
</dbReference>
<evidence type="ECO:0000313" key="3">
    <source>
        <dbReference type="Proteomes" id="UP000076420"/>
    </source>
</evidence>
<sequence>MGLTNPLIVGNSQITSSSNMDHLHGPTRGRLYTEVDDPLGGAWSPYVSDKNQYIQVDFLAPYQVSAVVTQGSPEFPFWVTKYTVYYSTDGINYYPVVDSSGKPTIFNGNTNQYNTVTNYFSTVVAQFIQIRP</sequence>
<dbReference type="PROSITE" id="PS50022">
    <property type="entry name" value="FA58C_3"/>
    <property type="match status" value="1"/>
</dbReference>
<dbReference type="SUPFAM" id="SSF49785">
    <property type="entry name" value="Galactose-binding domain-like"/>
    <property type="match status" value="1"/>
</dbReference>
<dbReference type="PROSITE" id="PS01285">
    <property type="entry name" value="FA58C_1"/>
    <property type="match status" value="1"/>
</dbReference>